<organism evidence="2 3">
    <name type="scientific">Crenothrix polyspora</name>
    <dbReference type="NCBI Taxonomy" id="360316"/>
    <lineage>
        <taxon>Bacteria</taxon>
        <taxon>Pseudomonadati</taxon>
        <taxon>Pseudomonadota</taxon>
        <taxon>Gammaproteobacteria</taxon>
        <taxon>Methylococcales</taxon>
        <taxon>Crenotrichaceae</taxon>
        <taxon>Crenothrix</taxon>
    </lineage>
</organism>
<dbReference type="AntiFam" id="ANF00014">
    <property type="entry name" value="tRNA translation"/>
</dbReference>
<feature type="region of interest" description="Disordered" evidence="1">
    <location>
        <begin position="73"/>
        <end position="103"/>
    </location>
</feature>
<reference evidence="3" key="1">
    <citation type="submission" date="2017-02" db="EMBL/GenBank/DDBJ databases">
        <authorList>
            <person name="Daims H."/>
        </authorList>
    </citation>
    <scope>NUCLEOTIDE SEQUENCE [LARGE SCALE GENOMIC DNA]</scope>
</reference>
<evidence type="ECO:0000313" key="2">
    <source>
        <dbReference type="EMBL" id="SJM89104.1"/>
    </source>
</evidence>
<dbReference type="AntiFam" id="ANF00012">
    <property type="entry name" value="tRNA translation"/>
</dbReference>
<evidence type="ECO:0000313" key="3">
    <source>
        <dbReference type="Proteomes" id="UP000195667"/>
    </source>
</evidence>
<gene>
    <name evidence="2" type="ORF">CRENPOLYSF1_100015</name>
</gene>
<accession>A0A1R4GYM6</accession>
<sequence>MVLTAVFDGVNDGARTRDNRNHNPGLYQLSYAHHKTLFQEMARLAGLEPATPSLEGWCSIRLSYKRKMWSGWRDSNPRHPAPKAGALPNCATPRLSSATNLTI</sequence>
<keyword evidence="3" id="KW-1185">Reference proteome</keyword>
<dbReference type="AntiFam" id="ANF00011">
    <property type="entry name" value="tRNA translation"/>
</dbReference>
<dbReference type="AlphaFoldDB" id="A0A1R4GYM6"/>
<evidence type="ECO:0000256" key="1">
    <source>
        <dbReference type="SAM" id="MobiDB-lite"/>
    </source>
</evidence>
<dbReference type="EMBL" id="FUKI01000002">
    <property type="protein sequence ID" value="SJM89104.1"/>
    <property type="molecule type" value="Genomic_DNA"/>
</dbReference>
<protein>
    <submittedName>
        <fullName evidence="2">Uncharacterized protein</fullName>
    </submittedName>
</protein>
<proteinExistence type="predicted"/>
<name>A0A1R4GYM6_9GAMM</name>
<feature type="compositionally biased region" description="Polar residues" evidence="1">
    <location>
        <begin position="94"/>
        <end position="103"/>
    </location>
</feature>
<dbReference type="Proteomes" id="UP000195667">
    <property type="component" value="Unassembled WGS sequence"/>
</dbReference>